<dbReference type="AlphaFoldDB" id="A0A556B075"/>
<feature type="domain" description="Aminotransferase class I/classII large" evidence="6">
    <location>
        <begin position="32"/>
        <end position="379"/>
    </location>
</feature>
<dbReference type="InterPro" id="IPR004839">
    <property type="entry name" value="Aminotransferase_I/II_large"/>
</dbReference>
<dbReference type="Proteomes" id="UP000318405">
    <property type="component" value="Unassembled WGS sequence"/>
</dbReference>
<accession>A0A556B075</accession>
<dbReference type="GO" id="GO:0030170">
    <property type="term" value="F:pyridoxal phosphate binding"/>
    <property type="evidence" value="ECO:0007669"/>
    <property type="project" value="InterPro"/>
</dbReference>
<dbReference type="GO" id="GO:0006520">
    <property type="term" value="P:amino acid metabolic process"/>
    <property type="evidence" value="ECO:0007669"/>
    <property type="project" value="InterPro"/>
</dbReference>
<keyword evidence="3 7" id="KW-0032">Aminotransferase</keyword>
<dbReference type="RefSeq" id="WP_143946480.1">
    <property type="nucleotide sequence ID" value="NZ_BAABMB010000001.1"/>
</dbReference>
<evidence type="ECO:0000313" key="7">
    <source>
        <dbReference type="EMBL" id="TSH98574.1"/>
    </source>
</evidence>
<name>A0A556B075_9BURK</name>
<dbReference type="InterPro" id="IPR050596">
    <property type="entry name" value="AspAT/PAT-like"/>
</dbReference>
<evidence type="ECO:0000313" key="8">
    <source>
        <dbReference type="Proteomes" id="UP000318405"/>
    </source>
</evidence>
<evidence type="ECO:0000256" key="1">
    <source>
        <dbReference type="ARBA" id="ARBA00001933"/>
    </source>
</evidence>
<dbReference type="PANTHER" id="PTHR46383">
    <property type="entry name" value="ASPARTATE AMINOTRANSFERASE"/>
    <property type="match status" value="1"/>
</dbReference>
<protein>
    <submittedName>
        <fullName evidence="7">Pyridoxal phosphate-dependent aminotransferase</fullName>
    </submittedName>
</protein>
<keyword evidence="8" id="KW-1185">Reference proteome</keyword>
<dbReference type="InterPro" id="IPR015424">
    <property type="entry name" value="PyrdxlP-dep_Trfase"/>
</dbReference>
<dbReference type="InterPro" id="IPR015421">
    <property type="entry name" value="PyrdxlP-dep_Trfase_major"/>
</dbReference>
<evidence type="ECO:0000256" key="2">
    <source>
        <dbReference type="ARBA" id="ARBA00007441"/>
    </source>
</evidence>
<dbReference type="SUPFAM" id="SSF53383">
    <property type="entry name" value="PLP-dependent transferases"/>
    <property type="match status" value="1"/>
</dbReference>
<evidence type="ECO:0000256" key="4">
    <source>
        <dbReference type="ARBA" id="ARBA00022679"/>
    </source>
</evidence>
<dbReference type="PANTHER" id="PTHR46383:SF2">
    <property type="entry name" value="AMINOTRANSFERASE"/>
    <property type="match status" value="1"/>
</dbReference>
<dbReference type="CDD" id="cd00609">
    <property type="entry name" value="AAT_like"/>
    <property type="match status" value="1"/>
</dbReference>
<evidence type="ECO:0000256" key="5">
    <source>
        <dbReference type="ARBA" id="ARBA00022898"/>
    </source>
</evidence>
<evidence type="ECO:0000256" key="3">
    <source>
        <dbReference type="ARBA" id="ARBA00022576"/>
    </source>
</evidence>
<sequence length="386" mass="41706">MPRLASRIDRIAPFYVMELVKRAAALQAAGRDIVHLSIGEPDFTAIPAVDEALAAAVRAGHTRYTAANGLPMLREVIAAFYEQRFGARIDPARVIVTAGASGALALACTALLEPGAEVLMADPAYPCNRHFVTAAGGQPRLVPTGPAERFQLTAAHVREHWTPRTAGVMVASPSNPTGTSISREALADLVREVRLRDGFAIVDEIYLGLSYDAAPRSAALLGDDLIVVNSFSKYFHMTGWRLGWLIVPPDLVSAFEKLAQNLVICASALAQYAALACFTPDAQAEFERRRLAFQERRDYLLPAFEALGLHVPVRPDGAFYIYADVSAHAADSNALAHRLLDEAGVCAVPGLDFGTAEPGRYMRFSYANSLERLQEAVARMAGFLGR</sequence>
<dbReference type="OrthoDB" id="9803354at2"/>
<organism evidence="7 8">
    <name type="scientific">Verticiella sediminum</name>
    <dbReference type="NCBI Taxonomy" id="1247510"/>
    <lineage>
        <taxon>Bacteria</taxon>
        <taxon>Pseudomonadati</taxon>
        <taxon>Pseudomonadota</taxon>
        <taxon>Betaproteobacteria</taxon>
        <taxon>Burkholderiales</taxon>
        <taxon>Alcaligenaceae</taxon>
        <taxon>Verticiella</taxon>
    </lineage>
</organism>
<proteinExistence type="inferred from homology"/>
<comment type="caution">
    <text evidence="7">The sequence shown here is derived from an EMBL/GenBank/DDBJ whole genome shotgun (WGS) entry which is preliminary data.</text>
</comment>
<keyword evidence="5" id="KW-0663">Pyridoxal phosphate</keyword>
<dbReference type="NCBIfam" id="NF005601">
    <property type="entry name" value="PRK07337.1"/>
    <property type="match status" value="1"/>
</dbReference>
<keyword evidence="4 7" id="KW-0808">Transferase</keyword>
<dbReference type="EMBL" id="VLTJ01000004">
    <property type="protein sequence ID" value="TSH98574.1"/>
    <property type="molecule type" value="Genomic_DNA"/>
</dbReference>
<comment type="cofactor">
    <cofactor evidence="1">
        <name>pyridoxal 5'-phosphate</name>
        <dbReference type="ChEBI" id="CHEBI:597326"/>
    </cofactor>
</comment>
<evidence type="ECO:0000259" key="6">
    <source>
        <dbReference type="Pfam" id="PF00155"/>
    </source>
</evidence>
<dbReference type="Gene3D" id="3.40.640.10">
    <property type="entry name" value="Type I PLP-dependent aspartate aminotransferase-like (Major domain)"/>
    <property type="match status" value="1"/>
</dbReference>
<gene>
    <name evidence="7" type="ORF">FOZ76_02140</name>
</gene>
<dbReference type="Pfam" id="PF00155">
    <property type="entry name" value="Aminotran_1_2"/>
    <property type="match status" value="1"/>
</dbReference>
<comment type="similarity">
    <text evidence="2">Belongs to the class-I pyridoxal-phosphate-dependent aminotransferase family.</text>
</comment>
<dbReference type="GO" id="GO:0008483">
    <property type="term" value="F:transaminase activity"/>
    <property type="evidence" value="ECO:0007669"/>
    <property type="project" value="UniProtKB-KW"/>
</dbReference>
<reference evidence="7 8" key="1">
    <citation type="submission" date="2019-07" db="EMBL/GenBank/DDBJ databases">
        <title>Qingshengfaniella alkalisoli gen. nov., sp. nov., isolated from saline soil.</title>
        <authorList>
            <person name="Xu L."/>
            <person name="Huang X.-X."/>
            <person name="Sun J.-Q."/>
        </authorList>
    </citation>
    <scope>NUCLEOTIDE SEQUENCE [LARGE SCALE GENOMIC DNA]</scope>
    <source>
        <strain evidence="7 8">DSM 27279</strain>
    </source>
</reference>